<dbReference type="RefSeq" id="WP_220210580.1">
    <property type="nucleotide sequence ID" value="NZ_BNJK01000002.1"/>
</dbReference>
<reference evidence="1" key="1">
    <citation type="submission" date="2020-10" db="EMBL/GenBank/DDBJ databases">
        <title>Taxonomic study of unclassified bacteria belonging to the class Ktedonobacteria.</title>
        <authorList>
            <person name="Yabe S."/>
            <person name="Wang C.M."/>
            <person name="Zheng Y."/>
            <person name="Sakai Y."/>
            <person name="Cavaletti L."/>
            <person name="Monciardini P."/>
            <person name="Donadio S."/>
        </authorList>
    </citation>
    <scope>NUCLEOTIDE SEQUENCE</scope>
    <source>
        <strain evidence="1">ID150040</strain>
    </source>
</reference>
<dbReference type="EMBL" id="BNJK01000002">
    <property type="protein sequence ID" value="GHO99971.1"/>
    <property type="molecule type" value="Genomic_DNA"/>
</dbReference>
<evidence type="ECO:0000313" key="1">
    <source>
        <dbReference type="EMBL" id="GHO99971.1"/>
    </source>
</evidence>
<name>A0A8J3ISH3_9CHLR</name>
<keyword evidence="2" id="KW-1185">Reference proteome</keyword>
<comment type="caution">
    <text evidence="1">The sequence shown here is derived from an EMBL/GenBank/DDBJ whole genome shotgun (WGS) entry which is preliminary data.</text>
</comment>
<organism evidence="1 2">
    <name type="scientific">Reticulibacter mediterranei</name>
    <dbReference type="NCBI Taxonomy" id="2778369"/>
    <lineage>
        <taxon>Bacteria</taxon>
        <taxon>Bacillati</taxon>
        <taxon>Chloroflexota</taxon>
        <taxon>Ktedonobacteria</taxon>
        <taxon>Ktedonobacterales</taxon>
        <taxon>Reticulibacteraceae</taxon>
        <taxon>Reticulibacter</taxon>
    </lineage>
</organism>
<dbReference type="AlphaFoldDB" id="A0A8J3ISH3"/>
<evidence type="ECO:0000313" key="2">
    <source>
        <dbReference type="Proteomes" id="UP000597444"/>
    </source>
</evidence>
<gene>
    <name evidence="1" type="ORF">KSF_100190</name>
</gene>
<proteinExistence type="predicted"/>
<accession>A0A8J3ISH3</accession>
<sequence length="257" mass="28678">MNCFHHAAPSDEKLIGFALDGETFSKEAQSHLAQCEVCQQRIVHYQQSYASLISCCYRSQCPAGIELSLYAAGALSESERLHIANHVIHCPLCSTEVEDTYRFLRTPPVKFSMFSFPPLVPARRIFAMLVKQPEMQLALRNDEWESSWPRQYTSGSVDISLHLSHTNSGEHILLGVLTCTDPDEDVEALTGMLAELYTAPWPAGTTSEQRESLPSLWTQIDDMGNVVFKPVPIGEYVMVIHLPGCEIIVEGLVIDHS</sequence>
<evidence type="ECO:0008006" key="3">
    <source>
        <dbReference type="Google" id="ProtNLM"/>
    </source>
</evidence>
<protein>
    <recommendedName>
        <fullName evidence="3">Zinc-finger domain-containing protein</fullName>
    </recommendedName>
</protein>
<dbReference type="Proteomes" id="UP000597444">
    <property type="component" value="Unassembled WGS sequence"/>
</dbReference>